<dbReference type="InterPro" id="IPR001846">
    <property type="entry name" value="VWF_type-D"/>
</dbReference>
<dbReference type="Pfam" id="PF00094">
    <property type="entry name" value="VWD"/>
    <property type="match status" value="2"/>
</dbReference>
<dbReference type="GeneID" id="101848185"/>
<dbReference type="SMART" id="SM00216">
    <property type="entry name" value="VWD"/>
    <property type="match status" value="1"/>
</dbReference>
<proteinExistence type="predicted"/>
<reference evidence="8" key="1">
    <citation type="submission" date="2025-08" db="UniProtKB">
        <authorList>
            <consortium name="RefSeq"/>
        </authorList>
    </citation>
    <scope>IDENTIFICATION</scope>
</reference>
<evidence type="ECO:0000256" key="1">
    <source>
        <dbReference type="ARBA" id="ARBA00004613"/>
    </source>
</evidence>
<protein>
    <submittedName>
        <fullName evidence="8">IgGFc-binding protein</fullName>
    </submittedName>
</protein>
<dbReference type="RefSeq" id="XP_035824654.1">
    <property type="nucleotide sequence ID" value="XM_035968761.1"/>
</dbReference>
<dbReference type="CDD" id="cd19941">
    <property type="entry name" value="TIL"/>
    <property type="match status" value="2"/>
</dbReference>
<evidence type="ECO:0000256" key="4">
    <source>
        <dbReference type="ARBA" id="ARBA00023157"/>
    </source>
</evidence>
<sequence length="1310" mass="148517">MDKVEPDRQCSSVDRAKYKGSEFCGVFDPEGQSPFARVVVGSSDPSVVAVNKDRLNTLLEECVLDHCWETKFEFGRCFEMETSIEEIFQELDIVNTRKMDFEWRAYAGCEKSEEVRCADKPHTHYESSYLIKCQPTCSTAENPEPCSEFVTGSGCVCDEGFFLNTELQCVPLEECKKQCTVEMEDGETLALKDGEMLVVKPCAKTVKCEGGQVLEQVIPGCSANEQCSPDGMQCYHVKDLLCYMKVFVFWFKEGLQERSFFFGGSRLFHNVLDISDRPDTESTRVWSLARDLAGQLEVSQGDIVKAFRRFSGQASDEDLKIDTPTSKMCLSFNFLNDKGVEFVDLTDYAEDRNVIWSPWISVGKAGFGDVESLSVIVNNHNKGTLDKVYGPQCVAVRPVKTGKEVIGIGTCTQDGVKYDMHQCASRGDPHYLTLDGVKYNFQGKCSYTLVQICNSFSESDSFPTFSIVSSNEKRRPSDHVAFTRGFELSVRGTIYTFRRGTLKVNGLERHSLNYKDNNIKITAENKGRMPKLTIDTDFCLQILWDNRMHLYINVPSVYRNHTCGLCGNYDGNTKNEFVLPGEDRPRKGHFFKHYNAPDDSGKPTCMDKVEPDRQCSSVDRAKYKGSEYCGVFDPEGPSPFARVVVGSSDPSVVAVNKDRLNTLLEECVLDHCWETNFEFGRCFEMETSIEEIFQELDIVNTREMDFEWRAYADCEKSEEVRCAHKPHTHYESSYLIKCQPTCSTAENPEPCSEFVTGSGCVCDEGFFLNTELQCVPLEECKKQCTVEMEDGETLALKDGEMLVVKPCAKTVKCEEGQVLEQVIPECSANEQCSLDGTQCVSEPSAPCRPPFKDVAGMCLHGTGRNERNYVRAYKACEKMGGKLLSLEQPFGMIQKLKGVKRNEGRTYFIGGCPKFEDVLALGMEDDRESFLLWTFTLNALEKYQVEERDLAVAFRRFSGKASLEDLNLGTPMTSLCLALDFTTDEVLTFIKCETKQKFICEQVAEGDRDMFWSPWINLDKGKHGNEESLFTAIREYNKGNLNIPDLRLCPEPLAMECRDSDTKELYSPQNRHGLVLRKACKDNRIHCINKKQKNGKACPDFEVRFKCISAYELDCGHTLVRNECEKRKKECKMTPYGAICERPPPRKTGNEKIGSGTCTMNGVDYEVHQCASRGDPHYLTLDGKRYDFQGRCAYNFISTCNAYVASEDFPAFSVMSMNIHKKPTDRVTFTKGFELMINGTRYTFKTENRFQVDGLDRNTLEFKDDIIEIISQMKGDTAKLTINTQFCMQIIWDNRMMLYVRCCCSCLFLC</sequence>
<dbReference type="Gene3D" id="2.10.25.10">
    <property type="entry name" value="Laminin"/>
    <property type="match status" value="2"/>
</dbReference>
<evidence type="ECO:0000256" key="5">
    <source>
        <dbReference type="ARBA" id="ARBA00023180"/>
    </source>
</evidence>
<dbReference type="Proteomes" id="UP000694888">
    <property type="component" value="Unplaced"/>
</dbReference>
<keyword evidence="7" id="KW-1185">Reference proteome</keyword>
<dbReference type="PANTHER" id="PTHR11339:SF373">
    <property type="entry name" value="VWFD DOMAIN-CONTAINING PROTEIN"/>
    <property type="match status" value="1"/>
</dbReference>
<dbReference type="PROSITE" id="PS51233">
    <property type="entry name" value="VWFD"/>
    <property type="match status" value="2"/>
</dbReference>
<evidence type="ECO:0000256" key="2">
    <source>
        <dbReference type="ARBA" id="ARBA00022525"/>
    </source>
</evidence>
<gene>
    <name evidence="8" type="primary">LOC101848185</name>
</gene>
<dbReference type="InterPro" id="IPR002919">
    <property type="entry name" value="TIL_dom"/>
</dbReference>
<feature type="domain" description="VWFD" evidence="6">
    <location>
        <begin position="421"/>
        <end position="606"/>
    </location>
</feature>
<dbReference type="Pfam" id="PF13330">
    <property type="entry name" value="Mucin2_WxxW"/>
    <property type="match status" value="2"/>
</dbReference>
<evidence type="ECO:0000313" key="8">
    <source>
        <dbReference type="RefSeq" id="XP_035824654.1"/>
    </source>
</evidence>
<evidence type="ECO:0000256" key="3">
    <source>
        <dbReference type="ARBA" id="ARBA00022729"/>
    </source>
</evidence>
<keyword evidence="5" id="KW-0325">Glycoprotein</keyword>
<dbReference type="PANTHER" id="PTHR11339">
    <property type="entry name" value="EXTRACELLULAR MATRIX GLYCOPROTEIN RELATED"/>
    <property type="match status" value="1"/>
</dbReference>
<dbReference type="SUPFAM" id="SSF57567">
    <property type="entry name" value="Serine protease inhibitors"/>
    <property type="match status" value="2"/>
</dbReference>
<name>A0ABM1VQG2_APLCA</name>
<dbReference type="Pfam" id="PF01826">
    <property type="entry name" value="TIL"/>
    <property type="match status" value="2"/>
</dbReference>
<dbReference type="InterPro" id="IPR050780">
    <property type="entry name" value="Mucin_vWF_Thrombospondin_sf"/>
</dbReference>
<keyword evidence="2" id="KW-0964">Secreted</keyword>
<evidence type="ECO:0000259" key="6">
    <source>
        <dbReference type="PROSITE" id="PS51233"/>
    </source>
</evidence>
<dbReference type="InterPro" id="IPR025155">
    <property type="entry name" value="WxxW_domain"/>
</dbReference>
<dbReference type="InterPro" id="IPR036084">
    <property type="entry name" value="Ser_inhib-like_sf"/>
</dbReference>
<evidence type="ECO:0000313" key="7">
    <source>
        <dbReference type="Proteomes" id="UP000694888"/>
    </source>
</evidence>
<feature type="domain" description="VWFD" evidence="6">
    <location>
        <begin position="1168"/>
        <end position="1310"/>
    </location>
</feature>
<keyword evidence="3" id="KW-0732">Signal</keyword>
<keyword evidence="4" id="KW-1015">Disulfide bond</keyword>
<accession>A0ABM1VQG2</accession>
<comment type="subcellular location">
    <subcellularLocation>
        <location evidence="1">Secreted</location>
    </subcellularLocation>
</comment>
<organism evidence="7 8">
    <name type="scientific">Aplysia californica</name>
    <name type="common">California sea hare</name>
    <dbReference type="NCBI Taxonomy" id="6500"/>
    <lineage>
        <taxon>Eukaryota</taxon>
        <taxon>Metazoa</taxon>
        <taxon>Spiralia</taxon>
        <taxon>Lophotrochozoa</taxon>
        <taxon>Mollusca</taxon>
        <taxon>Gastropoda</taxon>
        <taxon>Heterobranchia</taxon>
        <taxon>Euthyneura</taxon>
        <taxon>Tectipleura</taxon>
        <taxon>Aplysiida</taxon>
        <taxon>Aplysioidea</taxon>
        <taxon>Aplysiidae</taxon>
        <taxon>Aplysia</taxon>
    </lineage>
</organism>